<comment type="similarity">
    <text evidence="2">Belongs to the transketolase family.</text>
</comment>
<evidence type="ECO:0000259" key="4">
    <source>
        <dbReference type="Pfam" id="PF00456"/>
    </source>
</evidence>
<dbReference type="CDD" id="cd02012">
    <property type="entry name" value="TPP_TK"/>
    <property type="match status" value="1"/>
</dbReference>
<dbReference type="Proteomes" id="UP000198607">
    <property type="component" value="Unassembled WGS sequence"/>
</dbReference>
<dbReference type="OrthoDB" id="8732661at2"/>
<dbReference type="AlphaFoldDB" id="A0A1G7V2I5"/>
<accession>A0A1G7V2I5</accession>
<keyword evidence="3" id="KW-0786">Thiamine pyrophosphate</keyword>
<dbReference type="Gene3D" id="3.40.50.970">
    <property type="match status" value="1"/>
</dbReference>
<evidence type="ECO:0000256" key="2">
    <source>
        <dbReference type="ARBA" id="ARBA00007131"/>
    </source>
</evidence>
<dbReference type="PANTHER" id="PTHR47514">
    <property type="entry name" value="TRANSKETOLASE N-TERMINAL SECTION-RELATED"/>
    <property type="match status" value="1"/>
</dbReference>
<evidence type="ECO:0000256" key="3">
    <source>
        <dbReference type="ARBA" id="ARBA00023052"/>
    </source>
</evidence>
<dbReference type="Pfam" id="PF00456">
    <property type="entry name" value="Transketolase_N"/>
    <property type="match status" value="1"/>
</dbReference>
<dbReference type="InterPro" id="IPR029061">
    <property type="entry name" value="THDP-binding"/>
</dbReference>
<keyword evidence="6" id="KW-1185">Reference proteome</keyword>
<dbReference type="STRING" id="83767.SAMN05660652_00069"/>
<evidence type="ECO:0000313" key="5">
    <source>
        <dbReference type="EMBL" id="SDG53927.1"/>
    </source>
</evidence>
<dbReference type="SUPFAM" id="SSF52518">
    <property type="entry name" value="Thiamin diphosphate-binding fold (THDP-binding)"/>
    <property type="match status" value="1"/>
</dbReference>
<proteinExistence type="inferred from homology"/>
<dbReference type="RefSeq" id="WP_091931656.1">
    <property type="nucleotide sequence ID" value="NZ_FNCY01000001.1"/>
</dbReference>
<dbReference type="EMBL" id="FNCY01000001">
    <property type="protein sequence ID" value="SDG53927.1"/>
    <property type="molecule type" value="Genomic_DNA"/>
</dbReference>
<name>A0A1G7V2I5_9RHOO</name>
<organism evidence="5 6">
    <name type="scientific">Propionivibrio dicarboxylicus</name>
    <dbReference type="NCBI Taxonomy" id="83767"/>
    <lineage>
        <taxon>Bacteria</taxon>
        <taxon>Pseudomonadati</taxon>
        <taxon>Pseudomonadota</taxon>
        <taxon>Betaproteobacteria</taxon>
        <taxon>Rhodocyclales</taxon>
        <taxon>Rhodocyclaceae</taxon>
        <taxon>Propionivibrio</taxon>
    </lineage>
</organism>
<evidence type="ECO:0000313" key="6">
    <source>
        <dbReference type="Proteomes" id="UP000198607"/>
    </source>
</evidence>
<protein>
    <submittedName>
        <fullName evidence="5">Transketolase</fullName>
    </submittedName>
</protein>
<dbReference type="PANTHER" id="PTHR47514:SF1">
    <property type="entry name" value="TRANSKETOLASE N-TERMINAL SECTION-RELATED"/>
    <property type="match status" value="1"/>
</dbReference>
<evidence type="ECO:0000256" key="1">
    <source>
        <dbReference type="ARBA" id="ARBA00001964"/>
    </source>
</evidence>
<reference evidence="5 6" key="1">
    <citation type="submission" date="2016-10" db="EMBL/GenBank/DDBJ databases">
        <authorList>
            <person name="de Groot N.N."/>
        </authorList>
    </citation>
    <scope>NUCLEOTIDE SEQUENCE [LARGE SCALE GENOMIC DNA]</scope>
    <source>
        <strain evidence="5 6">DSM 5885</strain>
    </source>
</reference>
<gene>
    <name evidence="5" type="ORF">SAMN05660652_00069</name>
</gene>
<sequence length="277" mass="29890">MSLSNERKRFLEETCLGLRRDLIKLLFGIQTGHPGGSLSSTEIMTTLYFEKLRVDPKNPKDPNRDRFILGKGHAAPMLYMILAARGFFPQDDLVTLRQLDSHLQGHPCAKKTCGVELSTGPLGLGLPAGLGMAMAAKLDGHDYRTVVLMGDGELQEGIVWEAAMSASKFAADNLLVIVDNNGVQLDGTVSEIMPMGDIPAKWRSFGWNVIEIDGHCVEAIADAVDLAATVKGVPTVIVAKTVKGKGVSFMEGKSAWHGKPIGKEEYANAMKELGVTV</sequence>
<dbReference type="InterPro" id="IPR005474">
    <property type="entry name" value="Transketolase_N"/>
</dbReference>
<comment type="cofactor">
    <cofactor evidence="1">
        <name>thiamine diphosphate</name>
        <dbReference type="ChEBI" id="CHEBI:58937"/>
    </cofactor>
</comment>
<feature type="domain" description="Transketolase N-terminal" evidence="4">
    <location>
        <begin position="30"/>
        <end position="275"/>
    </location>
</feature>